<dbReference type="GO" id="GO:0005868">
    <property type="term" value="C:cytoplasmic dynein complex"/>
    <property type="evidence" value="ECO:0007669"/>
    <property type="project" value="InterPro"/>
</dbReference>
<feature type="compositionally biased region" description="Polar residues" evidence="3">
    <location>
        <begin position="74"/>
        <end position="86"/>
    </location>
</feature>
<dbReference type="Gene3D" id="1.20.5.370">
    <property type="match status" value="1"/>
</dbReference>
<dbReference type="GO" id="GO:0016459">
    <property type="term" value="C:myosin complex"/>
    <property type="evidence" value="ECO:0007669"/>
    <property type="project" value="InterPro"/>
</dbReference>
<dbReference type="EMBL" id="CAJNOG010000140">
    <property type="protein sequence ID" value="CAF0998982.1"/>
    <property type="molecule type" value="Genomic_DNA"/>
</dbReference>
<sequence>MTEAILASRLRDMEEEMKSERDVRFRQEKELTVLRIDFDELEQQFDEITTARDREVDANKRLKQEIHDLRQKLELQSSESDENQSGLRRRFQDTVSDLTSQVEALSKGKTRHDKESKTFILEIEELKIEVESLARSKSQVVSANKELEGRLMEMSSKVDDAIRQLTDANTAKSRLAEENLTFSRRLETLEFELGTLQTTHRRAQGDLEEARLHLETEMATNRTLQSTVKSFQMDLESTKLQLEDELEAKAELQKVLIKIQEETRHLRDRLEKEIEGKNEEIEDQRRKFNARINEVQEQLTEVLVKTSNLEKIKQRLQTELDQIGDEIDKQRKRADEAVRRNKQLEHETQDARQRLNQISAEFESALQANRNYQSELVKLKSLNEQFTEQIDIVTRDKRRLQDEMDVALNQISDLNTRLVEMDRIRKQLDAEKLSLNSTIEDYREQVHIEITKYNSLHGSVERLRADLEKKIQEREEELDTIRSGHRRQLEQIQAQMEEGEARFKADMNRLKSKSQAEIDELRVRCESFKKAKIDMENQLKKLQANIKEIHDQFIEEQTLHEASRELLAAADKRNGLLRGEVEELRVLLDRSDKARKTTELELHDSEQRLTETVSFANRAIAERKKFEADAIQYQGEIVDIRQELKIVEERARKFGAELIHRDEDIRHEREKAAEAEASKRALDQQLRDCNAKIDEAEAYARAEGKRLAAKYEGRVNGMQRESDLNFSSGLTILPGLSFKSDISIAAVCFCQDKPEQVAVFYEQIYTTSYGAIYNVRNPDKPLKLLNCEASVRCCSSSMVYLFAGCHDGSIVLFDTSEPTKYKTDSQEPIPSSPTFSTANIQFNERHYSEVIRVLPLQTTNVTNNNDRSSSSFSLASLDKNGLIIIWSVIELTQSDEAGSIADLGLKPGGRVRMIQTSSMQIKQSIYMAKDSIQAFDLSCPINDVDNLYVASNANAVYHMTRYGEMGSPSKLRVSTDLEAQIEVTCLSFNPMVNKLLLVGTGHGQLHLYTTGRDEPILTWSQAFRSSAIVRSCNWSTGRASIFFAHDSQGHIKYWDLTKDLYQPLGNVKIENLSHFILSISSQAETAFALVTKQNSSQIEIHQLKRTFTTHSDSFNDNFKTILKDIMTNT</sequence>
<dbReference type="GO" id="GO:0005929">
    <property type="term" value="C:cilium"/>
    <property type="evidence" value="ECO:0007669"/>
    <property type="project" value="GOC"/>
</dbReference>
<name>A0A814GP52_9BILA</name>
<evidence type="ECO:0000313" key="6">
    <source>
        <dbReference type="Proteomes" id="UP000663845"/>
    </source>
</evidence>
<keyword evidence="1 2" id="KW-0175">Coiled coil</keyword>
<dbReference type="Gene3D" id="2.130.10.10">
    <property type="entry name" value="YVTN repeat-like/Quinoprotein amine dehydrogenase"/>
    <property type="match status" value="2"/>
</dbReference>
<evidence type="ECO:0000256" key="3">
    <source>
        <dbReference type="SAM" id="MobiDB-lite"/>
    </source>
</evidence>
<dbReference type="Pfam" id="PF01576">
    <property type="entry name" value="Myosin_tail_1"/>
    <property type="match status" value="1"/>
</dbReference>
<organism evidence="5 6">
    <name type="scientific">Adineta steineri</name>
    <dbReference type="NCBI Taxonomy" id="433720"/>
    <lineage>
        <taxon>Eukaryota</taxon>
        <taxon>Metazoa</taxon>
        <taxon>Spiralia</taxon>
        <taxon>Gnathifera</taxon>
        <taxon>Rotifera</taxon>
        <taxon>Eurotatoria</taxon>
        <taxon>Bdelloidea</taxon>
        <taxon>Adinetida</taxon>
        <taxon>Adinetidae</taxon>
        <taxon>Adineta</taxon>
    </lineage>
</organism>
<feature type="domain" description="Myosin tail" evidence="4">
    <location>
        <begin position="7"/>
        <end position="717"/>
    </location>
</feature>
<dbReference type="GO" id="GO:0042073">
    <property type="term" value="P:intraciliary transport"/>
    <property type="evidence" value="ECO:0007669"/>
    <property type="project" value="InterPro"/>
</dbReference>
<dbReference type="SMART" id="SM00320">
    <property type="entry name" value="WD40"/>
    <property type="match status" value="3"/>
</dbReference>
<dbReference type="InterPro" id="IPR014751">
    <property type="entry name" value="XRCC4-like_C"/>
</dbReference>
<dbReference type="PANTHER" id="PTHR16022:SF0">
    <property type="entry name" value="CYTOPLASMIC DYNEIN 2 INTERMEDIATE CHAIN 1"/>
    <property type="match status" value="1"/>
</dbReference>
<gene>
    <name evidence="5" type="ORF">JYZ213_LOCUS15885</name>
</gene>
<dbReference type="GO" id="GO:0045503">
    <property type="term" value="F:dynein light chain binding"/>
    <property type="evidence" value="ECO:0007669"/>
    <property type="project" value="InterPro"/>
</dbReference>
<comment type="caution">
    <text evidence="5">The sequence shown here is derived from an EMBL/GenBank/DDBJ whole genome shotgun (WGS) entry which is preliminary data.</text>
</comment>
<reference evidence="5" key="1">
    <citation type="submission" date="2021-02" db="EMBL/GenBank/DDBJ databases">
        <authorList>
            <person name="Nowell W R."/>
        </authorList>
    </citation>
    <scope>NUCLEOTIDE SEQUENCE</scope>
</reference>
<dbReference type="InterPro" id="IPR002928">
    <property type="entry name" value="Myosin_tail"/>
</dbReference>
<feature type="coiled-coil region" evidence="2">
    <location>
        <begin position="235"/>
        <end position="552"/>
    </location>
</feature>
<dbReference type="SUPFAM" id="SSF90257">
    <property type="entry name" value="Myosin rod fragments"/>
    <property type="match status" value="3"/>
</dbReference>
<evidence type="ECO:0000256" key="1">
    <source>
        <dbReference type="ARBA" id="ARBA00023054"/>
    </source>
</evidence>
<dbReference type="InterPro" id="IPR001680">
    <property type="entry name" value="WD40_rpt"/>
</dbReference>
<dbReference type="InterPro" id="IPR015943">
    <property type="entry name" value="WD40/YVTN_repeat-like_dom_sf"/>
</dbReference>
<evidence type="ECO:0000256" key="2">
    <source>
        <dbReference type="SAM" id="Coils"/>
    </source>
</evidence>
<evidence type="ECO:0000259" key="4">
    <source>
        <dbReference type="Pfam" id="PF01576"/>
    </source>
</evidence>
<dbReference type="GO" id="GO:0045504">
    <property type="term" value="F:dynein heavy chain binding"/>
    <property type="evidence" value="ECO:0007669"/>
    <property type="project" value="InterPro"/>
</dbReference>
<feature type="coiled-coil region" evidence="2">
    <location>
        <begin position="144"/>
        <end position="178"/>
    </location>
</feature>
<proteinExistence type="predicted"/>
<feature type="coiled-coil region" evidence="2">
    <location>
        <begin position="630"/>
        <end position="699"/>
    </location>
</feature>
<dbReference type="InterPro" id="IPR036322">
    <property type="entry name" value="WD40_repeat_dom_sf"/>
</dbReference>
<dbReference type="InterPro" id="IPR042505">
    <property type="entry name" value="DYNC2I1"/>
</dbReference>
<dbReference type="AlphaFoldDB" id="A0A814GP52"/>
<dbReference type="SUPFAM" id="SSF50978">
    <property type="entry name" value="WD40 repeat-like"/>
    <property type="match status" value="1"/>
</dbReference>
<feature type="region of interest" description="Disordered" evidence="3">
    <location>
        <begin position="73"/>
        <end position="92"/>
    </location>
</feature>
<dbReference type="PANTHER" id="PTHR16022">
    <property type="entry name" value="WD REPEAT DOMAIN 60"/>
    <property type="match status" value="1"/>
</dbReference>
<accession>A0A814GP52</accession>
<evidence type="ECO:0000313" key="5">
    <source>
        <dbReference type="EMBL" id="CAF0998982.1"/>
    </source>
</evidence>
<dbReference type="Proteomes" id="UP000663845">
    <property type="component" value="Unassembled WGS sequence"/>
</dbReference>
<protein>
    <recommendedName>
        <fullName evidence="4">Myosin tail domain-containing protein</fullName>
    </recommendedName>
</protein>